<evidence type="ECO:0000256" key="1">
    <source>
        <dbReference type="SAM" id="SignalP"/>
    </source>
</evidence>
<comment type="caution">
    <text evidence="2">The sequence shown here is derived from an EMBL/GenBank/DDBJ whole genome shotgun (WGS) entry which is preliminary data.</text>
</comment>
<evidence type="ECO:0000313" key="2">
    <source>
        <dbReference type="EMBL" id="KAF5316118.1"/>
    </source>
</evidence>
<protein>
    <recommendedName>
        <fullName evidence="4">Hydrophobin</fullName>
    </recommendedName>
</protein>
<dbReference type="Proteomes" id="UP000567179">
    <property type="component" value="Unassembled WGS sequence"/>
</dbReference>
<gene>
    <name evidence="2" type="ORF">D9619_006626</name>
</gene>
<proteinExistence type="predicted"/>
<organism evidence="2 3">
    <name type="scientific">Psilocybe cf. subviscida</name>
    <dbReference type="NCBI Taxonomy" id="2480587"/>
    <lineage>
        <taxon>Eukaryota</taxon>
        <taxon>Fungi</taxon>
        <taxon>Dikarya</taxon>
        <taxon>Basidiomycota</taxon>
        <taxon>Agaricomycotina</taxon>
        <taxon>Agaricomycetes</taxon>
        <taxon>Agaricomycetidae</taxon>
        <taxon>Agaricales</taxon>
        <taxon>Agaricineae</taxon>
        <taxon>Strophariaceae</taxon>
        <taxon>Psilocybe</taxon>
    </lineage>
</organism>
<dbReference type="OrthoDB" id="3097314at2759"/>
<evidence type="ECO:0008006" key="4">
    <source>
        <dbReference type="Google" id="ProtNLM"/>
    </source>
</evidence>
<feature type="chain" id="PRO_5034704714" description="Hydrophobin" evidence="1">
    <location>
        <begin position="21"/>
        <end position="70"/>
    </location>
</feature>
<dbReference type="AlphaFoldDB" id="A0A8H5B4X4"/>
<name>A0A8H5B4X4_9AGAR</name>
<keyword evidence="1" id="KW-0732">Signal</keyword>
<feature type="signal peptide" evidence="1">
    <location>
        <begin position="1"/>
        <end position="20"/>
    </location>
</feature>
<evidence type="ECO:0000313" key="3">
    <source>
        <dbReference type="Proteomes" id="UP000567179"/>
    </source>
</evidence>
<sequence>MKLSLASLAFTMGLIAQALTNPTPQVGDAIIDHCGGEIGAVCPQGWRCCGPLDIVTGGNCVEGLDGVCPF</sequence>
<accession>A0A8H5B4X4</accession>
<reference evidence="2 3" key="1">
    <citation type="journal article" date="2020" name="ISME J.">
        <title>Uncovering the hidden diversity of litter-decomposition mechanisms in mushroom-forming fungi.</title>
        <authorList>
            <person name="Floudas D."/>
            <person name="Bentzer J."/>
            <person name="Ahren D."/>
            <person name="Johansson T."/>
            <person name="Persson P."/>
            <person name="Tunlid A."/>
        </authorList>
    </citation>
    <scope>NUCLEOTIDE SEQUENCE [LARGE SCALE GENOMIC DNA]</scope>
    <source>
        <strain evidence="2 3">CBS 101986</strain>
    </source>
</reference>
<dbReference type="EMBL" id="JAACJJ010000042">
    <property type="protein sequence ID" value="KAF5316118.1"/>
    <property type="molecule type" value="Genomic_DNA"/>
</dbReference>
<keyword evidence="3" id="KW-1185">Reference proteome</keyword>